<comment type="caution">
    <text evidence="1">The sequence shown here is derived from an EMBL/GenBank/DDBJ whole genome shotgun (WGS) entry which is preliminary data.</text>
</comment>
<evidence type="ECO:0000313" key="1">
    <source>
        <dbReference type="EMBL" id="KKP65124.1"/>
    </source>
</evidence>
<gene>
    <name evidence="1" type="ORF">UR61_C0032G0008</name>
</gene>
<dbReference type="AlphaFoldDB" id="A0A0G0B719"/>
<protein>
    <submittedName>
        <fullName evidence="1">Uncharacterized protein</fullName>
    </submittedName>
</protein>
<reference evidence="1 2" key="1">
    <citation type="journal article" date="2015" name="Nature">
        <title>rRNA introns, odd ribosomes, and small enigmatic genomes across a large radiation of phyla.</title>
        <authorList>
            <person name="Brown C.T."/>
            <person name="Hug L.A."/>
            <person name="Thomas B.C."/>
            <person name="Sharon I."/>
            <person name="Castelle C.J."/>
            <person name="Singh A."/>
            <person name="Wilkins M.J."/>
            <person name="Williams K.H."/>
            <person name="Banfield J.F."/>
        </authorList>
    </citation>
    <scope>NUCLEOTIDE SEQUENCE [LARGE SCALE GENOMIC DNA]</scope>
</reference>
<name>A0A0G0B719_9BACT</name>
<dbReference type="EMBL" id="LBPV01000032">
    <property type="protein sequence ID" value="KKP65124.1"/>
    <property type="molecule type" value="Genomic_DNA"/>
</dbReference>
<accession>A0A0G0B719</accession>
<dbReference type="Proteomes" id="UP000033866">
    <property type="component" value="Unassembled WGS sequence"/>
</dbReference>
<proteinExistence type="predicted"/>
<evidence type="ECO:0000313" key="2">
    <source>
        <dbReference type="Proteomes" id="UP000033866"/>
    </source>
</evidence>
<sequence length="58" mass="6889">MVSVLIQEPVSVTEYIPEEEAKFTAYMDIQLDEDIYEFIPSDEFVIEENLNLNDDEEW</sequence>
<organism evidence="1 2">
    <name type="scientific">candidate division WS6 bacterium GW2011_GWE1_34_7</name>
    <dbReference type="NCBI Taxonomy" id="1619093"/>
    <lineage>
        <taxon>Bacteria</taxon>
        <taxon>Candidatus Dojkabacteria</taxon>
    </lineage>
</organism>